<evidence type="ECO:0000256" key="6">
    <source>
        <dbReference type="ARBA" id="ARBA00022989"/>
    </source>
</evidence>
<comment type="function">
    <text evidence="8">Component of the signal peptidase complex (SPC) which catalyzes the cleavage of N-terminal signal sequences from nascent proteins as they are translocated into the lumen of the endoplasmic reticulum. Enhances the enzymatic activity of SPC and facilitates the interactions between different components of the translocation site.</text>
</comment>
<feature type="transmembrane region" description="Helical" evidence="10">
    <location>
        <begin position="41"/>
        <end position="59"/>
    </location>
</feature>
<evidence type="ECO:0000256" key="5">
    <source>
        <dbReference type="ARBA" id="ARBA00022824"/>
    </source>
</evidence>
<dbReference type="InterPro" id="IPR009582">
    <property type="entry name" value="Spc2/SPCS2"/>
</dbReference>
<proteinExistence type="inferred from homology"/>
<evidence type="ECO:0000313" key="12">
    <source>
        <dbReference type="Proteomes" id="UP001172159"/>
    </source>
</evidence>
<keyword evidence="6 10" id="KW-1133">Transmembrane helix</keyword>
<comment type="subcellular location">
    <subcellularLocation>
        <location evidence="1">Endoplasmic reticulum membrane</location>
        <topology evidence="1">Multi-pass membrane protein</topology>
    </subcellularLocation>
</comment>
<dbReference type="Pfam" id="PF06703">
    <property type="entry name" value="SPC25"/>
    <property type="match status" value="1"/>
</dbReference>
<dbReference type="Proteomes" id="UP001172159">
    <property type="component" value="Unassembled WGS sequence"/>
</dbReference>
<dbReference type="GO" id="GO:0005787">
    <property type="term" value="C:signal peptidase complex"/>
    <property type="evidence" value="ECO:0007669"/>
    <property type="project" value="InterPro"/>
</dbReference>
<accession>A0AA40AN56</accession>
<evidence type="ECO:0000256" key="4">
    <source>
        <dbReference type="ARBA" id="ARBA00022692"/>
    </source>
</evidence>
<dbReference type="PANTHER" id="PTHR13085">
    <property type="entry name" value="MICROSOMAL SIGNAL PEPTIDASE 25 KDA SUBUNIT"/>
    <property type="match status" value="1"/>
</dbReference>
<evidence type="ECO:0000256" key="9">
    <source>
        <dbReference type="SAM" id="MobiDB-lite"/>
    </source>
</evidence>
<keyword evidence="5" id="KW-0256">Endoplasmic reticulum</keyword>
<dbReference type="AlphaFoldDB" id="A0AA40AN56"/>
<comment type="similarity">
    <text evidence="2">Belongs to the SPCS2 family.</text>
</comment>
<dbReference type="GO" id="GO:0006465">
    <property type="term" value="P:signal peptide processing"/>
    <property type="evidence" value="ECO:0007669"/>
    <property type="project" value="InterPro"/>
</dbReference>
<protein>
    <recommendedName>
        <fullName evidence="3">Signal peptidase complex subunit 2</fullName>
    </recommendedName>
</protein>
<keyword evidence="7 10" id="KW-0472">Membrane</keyword>
<keyword evidence="4 10" id="KW-0812">Transmembrane</keyword>
<organism evidence="11 12">
    <name type="scientific">Apiosordaria backusii</name>
    <dbReference type="NCBI Taxonomy" id="314023"/>
    <lineage>
        <taxon>Eukaryota</taxon>
        <taxon>Fungi</taxon>
        <taxon>Dikarya</taxon>
        <taxon>Ascomycota</taxon>
        <taxon>Pezizomycotina</taxon>
        <taxon>Sordariomycetes</taxon>
        <taxon>Sordariomycetidae</taxon>
        <taxon>Sordariales</taxon>
        <taxon>Lasiosphaeriaceae</taxon>
        <taxon>Apiosordaria</taxon>
    </lineage>
</organism>
<comment type="caution">
    <text evidence="11">The sequence shown here is derived from an EMBL/GenBank/DDBJ whole genome shotgun (WGS) entry which is preliminary data.</text>
</comment>
<evidence type="ECO:0000256" key="10">
    <source>
        <dbReference type="SAM" id="Phobius"/>
    </source>
</evidence>
<evidence type="ECO:0000256" key="3">
    <source>
        <dbReference type="ARBA" id="ARBA00017057"/>
    </source>
</evidence>
<dbReference type="PANTHER" id="PTHR13085:SF0">
    <property type="entry name" value="SIGNAL PEPTIDASE COMPLEX SUBUNIT 2"/>
    <property type="match status" value="1"/>
</dbReference>
<feature type="transmembrane region" description="Helical" evidence="10">
    <location>
        <begin position="71"/>
        <end position="92"/>
    </location>
</feature>
<reference evidence="11" key="1">
    <citation type="submission" date="2023-06" db="EMBL/GenBank/DDBJ databases">
        <title>Genome-scale phylogeny and comparative genomics of the fungal order Sordariales.</title>
        <authorList>
            <consortium name="Lawrence Berkeley National Laboratory"/>
            <person name="Hensen N."/>
            <person name="Bonometti L."/>
            <person name="Westerberg I."/>
            <person name="Brannstrom I.O."/>
            <person name="Guillou S."/>
            <person name="Cros-Aarteil S."/>
            <person name="Calhoun S."/>
            <person name="Haridas S."/>
            <person name="Kuo A."/>
            <person name="Mondo S."/>
            <person name="Pangilinan J."/>
            <person name="Riley R."/>
            <person name="Labutti K."/>
            <person name="Andreopoulos B."/>
            <person name="Lipzen A."/>
            <person name="Chen C."/>
            <person name="Yanf M."/>
            <person name="Daum C."/>
            <person name="Ng V."/>
            <person name="Clum A."/>
            <person name="Steindorff A."/>
            <person name="Ohm R."/>
            <person name="Martin F."/>
            <person name="Silar P."/>
            <person name="Natvig D."/>
            <person name="Lalanne C."/>
            <person name="Gautier V."/>
            <person name="Ament-Velasquez S.L."/>
            <person name="Kruys A."/>
            <person name="Hutchinson M.I."/>
            <person name="Powell A.J."/>
            <person name="Barry K."/>
            <person name="Miller A.N."/>
            <person name="Grigoriev I.V."/>
            <person name="Debuchy R."/>
            <person name="Gladieux P."/>
            <person name="Thoren M.H."/>
            <person name="Johannesson H."/>
        </authorList>
    </citation>
    <scope>NUCLEOTIDE SEQUENCE</scope>
    <source>
        <strain evidence="11">CBS 540.89</strain>
    </source>
</reference>
<evidence type="ECO:0000256" key="2">
    <source>
        <dbReference type="ARBA" id="ARBA00007324"/>
    </source>
</evidence>
<name>A0AA40AN56_9PEZI</name>
<feature type="region of interest" description="Disordered" evidence="9">
    <location>
        <begin position="217"/>
        <end position="237"/>
    </location>
</feature>
<evidence type="ECO:0000256" key="8">
    <source>
        <dbReference type="ARBA" id="ARBA00045608"/>
    </source>
</evidence>
<evidence type="ECO:0000313" key="11">
    <source>
        <dbReference type="EMBL" id="KAK0718913.1"/>
    </source>
</evidence>
<dbReference type="GO" id="GO:0045047">
    <property type="term" value="P:protein targeting to ER"/>
    <property type="evidence" value="ECO:0007669"/>
    <property type="project" value="TreeGrafter"/>
</dbReference>
<evidence type="ECO:0000256" key="1">
    <source>
        <dbReference type="ARBA" id="ARBA00004477"/>
    </source>
</evidence>
<gene>
    <name evidence="11" type="ORF">B0T21DRAFT_386574</name>
</gene>
<keyword evidence="12" id="KW-1185">Reference proteome</keyword>
<dbReference type="EMBL" id="JAUKTV010000013">
    <property type="protein sequence ID" value="KAK0718913.1"/>
    <property type="molecule type" value="Genomic_DNA"/>
</dbReference>
<sequence>MASQEKITVYNLADLKNTTDDAIPNYLSSLKFTPSHTPTDVRLALGFSAFALSAACFFWDYKLGFESTKTYTAFAVALYTILNGFLTFWILFVEKGTIYQGTSPKGDKIRISTETKKNVPVYYMTIEVKDGKTGEKKTLKISRSFTEWFDAAGRFVAAPLQTVLAQGVEVIGRVDTKRANAAKTAEGAEPGPPAAVYTPEMLDMLSGAGVSVVGSAAETATGTEAAEAKKGGKRRKA</sequence>
<evidence type="ECO:0000256" key="7">
    <source>
        <dbReference type="ARBA" id="ARBA00023136"/>
    </source>
</evidence>